<dbReference type="PRINTS" id="PR00475">
    <property type="entry name" value="HEXOKINASE"/>
</dbReference>
<feature type="domain" description="Hexokinase N-terminal" evidence="13">
    <location>
        <begin position="36"/>
        <end position="238"/>
    </location>
</feature>
<keyword evidence="5 12" id="KW-0547">Nucleotide-binding</keyword>
<evidence type="ECO:0000256" key="10">
    <source>
        <dbReference type="ARBA" id="ARBA00047905"/>
    </source>
</evidence>
<reference evidence="15 16" key="1">
    <citation type="journal article" date="2018" name="Sci. Rep.">
        <title>Comparative genomics provides insights into the lifestyle and reveals functional heterogeneity of dark septate endophytic fungi.</title>
        <authorList>
            <person name="Knapp D.G."/>
            <person name="Nemeth J.B."/>
            <person name="Barry K."/>
            <person name="Hainaut M."/>
            <person name="Henrissat B."/>
            <person name="Johnson J."/>
            <person name="Kuo A."/>
            <person name="Lim J.H.P."/>
            <person name="Lipzen A."/>
            <person name="Nolan M."/>
            <person name="Ohm R.A."/>
            <person name="Tamas L."/>
            <person name="Grigoriev I.V."/>
            <person name="Spatafora J.W."/>
            <person name="Nagy L.G."/>
            <person name="Kovacs G.M."/>
        </authorList>
    </citation>
    <scope>NUCLEOTIDE SEQUENCE [LARGE SCALE GENOMIC DNA]</scope>
    <source>
        <strain evidence="15 16">DSE2036</strain>
    </source>
</reference>
<dbReference type="GO" id="GO:0008865">
    <property type="term" value="F:fructokinase activity"/>
    <property type="evidence" value="ECO:0007669"/>
    <property type="project" value="TreeGrafter"/>
</dbReference>
<organism evidence="15 16">
    <name type="scientific">Periconia macrospinosa</name>
    <dbReference type="NCBI Taxonomy" id="97972"/>
    <lineage>
        <taxon>Eukaryota</taxon>
        <taxon>Fungi</taxon>
        <taxon>Dikarya</taxon>
        <taxon>Ascomycota</taxon>
        <taxon>Pezizomycotina</taxon>
        <taxon>Dothideomycetes</taxon>
        <taxon>Pleosporomycetidae</taxon>
        <taxon>Pleosporales</taxon>
        <taxon>Massarineae</taxon>
        <taxon>Periconiaceae</taxon>
        <taxon>Periconia</taxon>
    </lineage>
</organism>
<dbReference type="Pfam" id="PF00349">
    <property type="entry name" value="Hexokinase_1"/>
    <property type="match status" value="1"/>
</dbReference>
<evidence type="ECO:0000259" key="13">
    <source>
        <dbReference type="Pfam" id="PF00349"/>
    </source>
</evidence>
<accession>A0A2V1DI61</accession>
<keyword evidence="16" id="KW-1185">Reference proteome</keyword>
<feature type="domain" description="Hexokinase C-terminal" evidence="14">
    <location>
        <begin position="245"/>
        <end position="506"/>
    </location>
</feature>
<dbReference type="PROSITE" id="PS51748">
    <property type="entry name" value="HEXOKINASE_2"/>
    <property type="match status" value="1"/>
</dbReference>
<dbReference type="GO" id="GO:0004340">
    <property type="term" value="F:glucokinase activity"/>
    <property type="evidence" value="ECO:0007669"/>
    <property type="project" value="TreeGrafter"/>
</dbReference>
<dbReference type="GO" id="GO:0005829">
    <property type="term" value="C:cytosol"/>
    <property type="evidence" value="ECO:0007669"/>
    <property type="project" value="TreeGrafter"/>
</dbReference>
<comment type="catalytic activity">
    <reaction evidence="9">
        <text>a D-hexose + ATP = a D-hexose 6-phosphate + ADP + H(+)</text>
        <dbReference type="Rhea" id="RHEA:22740"/>
        <dbReference type="ChEBI" id="CHEBI:4194"/>
        <dbReference type="ChEBI" id="CHEBI:15378"/>
        <dbReference type="ChEBI" id="CHEBI:30616"/>
        <dbReference type="ChEBI" id="CHEBI:229467"/>
        <dbReference type="ChEBI" id="CHEBI:456216"/>
        <dbReference type="EC" id="2.7.1.1"/>
    </reaction>
    <physiologicalReaction direction="left-to-right" evidence="9">
        <dbReference type="Rhea" id="RHEA:22741"/>
    </physiologicalReaction>
</comment>
<keyword evidence="4 12" id="KW-0808">Transferase</keyword>
<protein>
    <recommendedName>
        <fullName evidence="12">Phosphotransferase</fullName>
        <ecNumber evidence="12">2.7.1.-</ecNumber>
    </recommendedName>
</protein>
<dbReference type="GO" id="GO:0005524">
    <property type="term" value="F:ATP binding"/>
    <property type="evidence" value="ECO:0007669"/>
    <property type="project" value="UniProtKB-UniRule"/>
</dbReference>
<dbReference type="UniPathway" id="UPA00109">
    <property type="reaction ID" value="UER00180"/>
</dbReference>
<dbReference type="PROSITE" id="PS00378">
    <property type="entry name" value="HEXOKINASE_1"/>
    <property type="match status" value="1"/>
</dbReference>
<dbReference type="PANTHER" id="PTHR19443">
    <property type="entry name" value="HEXOKINASE"/>
    <property type="match status" value="1"/>
</dbReference>
<dbReference type="GO" id="GO:0006096">
    <property type="term" value="P:glycolytic process"/>
    <property type="evidence" value="ECO:0007669"/>
    <property type="project" value="UniProtKB-UniPathway"/>
</dbReference>
<dbReference type="InterPro" id="IPR043129">
    <property type="entry name" value="ATPase_NBD"/>
</dbReference>
<comment type="catalytic activity">
    <reaction evidence="11">
        <text>D-glucose + ATP = D-glucose 6-phosphate + ADP + H(+)</text>
        <dbReference type="Rhea" id="RHEA:17825"/>
        <dbReference type="ChEBI" id="CHEBI:4167"/>
        <dbReference type="ChEBI" id="CHEBI:15378"/>
        <dbReference type="ChEBI" id="CHEBI:30616"/>
        <dbReference type="ChEBI" id="CHEBI:61548"/>
        <dbReference type="ChEBI" id="CHEBI:456216"/>
        <dbReference type="EC" id="2.7.1.1"/>
    </reaction>
    <physiologicalReaction direction="left-to-right" evidence="11">
        <dbReference type="Rhea" id="RHEA:17826"/>
    </physiologicalReaction>
</comment>
<evidence type="ECO:0000256" key="1">
    <source>
        <dbReference type="ARBA" id="ARBA00004888"/>
    </source>
</evidence>
<dbReference type="FunFam" id="3.30.420.40:FF:000805">
    <property type="entry name" value="Hexokinase-2"/>
    <property type="match status" value="1"/>
</dbReference>
<comment type="pathway">
    <text evidence="1">Carbohydrate degradation; glycolysis; D-glyceraldehyde 3-phosphate and glycerone phosphate from D-glucose: step 1/4.</text>
</comment>
<evidence type="ECO:0000256" key="6">
    <source>
        <dbReference type="ARBA" id="ARBA00022777"/>
    </source>
</evidence>
<dbReference type="STRING" id="97972.A0A2V1DI61"/>
<dbReference type="EMBL" id="KZ805454">
    <property type="protein sequence ID" value="PVH96794.1"/>
    <property type="molecule type" value="Genomic_DNA"/>
</dbReference>
<evidence type="ECO:0000256" key="11">
    <source>
        <dbReference type="ARBA" id="ARBA00048160"/>
    </source>
</evidence>
<dbReference type="AlphaFoldDB" id="A0A2V1DI61"/>
<dbReference type="PANTHER" id="PTHR19443:SF16">
    <property type="entry name" value="HEXOKINASE TYPE 1-RELATED"/>
    <property type="match status" value="1"/>
</dbReference>
<dbReference type="GO" id="GO:0019158">
    <property type="term" value="F:mannokinase activity"/>
    <property type="evidence" value="ECO:0007669"/>
    <property type="project" value="TreeGrafter"/>
</dbReference>
<dbReference type="GO" id="GO:0006013">
    <property type="term" value="P:mannose metabolic process"/>
    <property type="evidence" value="ECO:0007669"/>
    <property type="project" value="TreeGrafter"/>
</dbReference>
<evidence type="ECO:0000256" key="4">
    <source>
        <dbReference type="ARBA" id="ARBA00022679"/>
    </source>
</evidence>
<dbReference type="Gene3D" id="3.30.420.40">
    <property type="match status" value="1"/>
</dbReference>
<dbReference type="InterPro" id="IPR001312">
    <property type="entry name" value="Hexokinase"/>
</dbReference>
<gene>
    <name evidence="15" type="ORF">DM02DRAFT_730960</name>
</gene>
<keyword evidence="8 12" id="KW-0324">Glycolysis</keyword>
<evidence type="ECO:0000313" key="16">
    <source>
        <dbReference type="Proteomes" id="UP000244855"/>
    </source>
</evidence>
<dbReference type="GO" id="GO:0006006">
    <property type="term" value="P:glucose metabolic process"/>
    <property type="evidence" value="ECO:0007669"/>
    <property type="project" value="TreeGrafter"/>
</dbReference>
<dbReference type="Pfam" id="PF03727">
    <property type="entry name" value="Hexokinase_2"/>
    <property type="match status" value="1"/>
</dbReference>
<proteinExistence type="inferred from homology"/>
<name>A0A2V1DI61_9PLEO</name>
<dbReference type="SUPFAM" id="SSF53067">
    <property type="entry name" value="Actin-like ATPase domain"/>
    <property type="match status" value="2"/>
</dbReference>
<keyword evidence="6 12" id="KW-0418">Kinase</keyword>
<sequence length="515" mass="56380">MVSNETAIKGRKYSSWRQNTEPPCEVALSSALEQDMQRLDEELWISGSKLKDIVKRFREELEEGLQKEGQNISMNVTWVHSLPRGDETGEYLTLDLGGTNLRVCKVTLHGASSTSPSTKSSLDQEKYSIPDSLKTGTADDLWTYIAEKLADFVKSKGLDREYTTQNPMPLGFTFSYPATQDRIDHAILQTWTKGFDIKGVEGEDVASQLREKMEERNLPVELVCVINDTVGAMIASAYNDPETIIGAIFGTGCNAAYMSSISKIKKLPPPQNDPRLRTKAENGQAKIDKSDEKMAINCEYGAFDNARKILPLTKYDETIDAESPRPGEQAFEKLSAGLYLGEIFRLILVDLQARGLIFSSASTSSSPLHTPYILDTGDLSAIENDVSPDLNTIRTTLKQKLNLNATRQEAEVARAIAQMVATRGARLCACGIAAICGMEGISKGHVAADGSVANKHPSFKQRWATALGEVLGWRERGEGVGDREDPIVITSAEDGSGVGCAIIAAMEMARRKEKS</sequence>
<dbReference type="InterPro" id="IPR019807">
    <property type="entry name" value="Hexokinase_BS"/>
</dbReference>
<dbReference type="EC" id="2.7.1.-" evidence="12"/>
<evidence type="ECO:0000256" key="3">
    <source>
        <dbReference type="ARBA" id="ARBA00009225"/>
    </source>
</evidence>
<evidence type="ECO:0000256" key="7">
    <source>
        <dbReference type="ARBA" id="ARBA00022840"/>
    </source>
</evidence>
<evidence type="ECO:0000256" key="9">
    <source>
        <dbReference type="ARBA" id="ARBA00044613"/>
    </source>
</evidence>
<dbReference type="OrthoDB" id="419537at2759"/>
<dbReference type="Gene3D" id="3.40.367.20">
    <property type="match status" value="1"/>
</dbReference>
<dbReference type="GO" id="GO:0005536">
    <property type="term" value="F:D-glucose binding"/>
    <property type="evidence" value="ECO:0007669"/>
    <property type="project" value="InterPro"/>
</dbReference>
<evidence type="ECO:0000256" key="8">
    <source>
        <dbReference type="ARBA" id="ARBA00023152"/>
    </source>
</evidence>
<evidence type="ECO:0000313" key="15">
    <source>
        <dbReference type="EMBL" id="PVH96794.1"/>
    </source>
</evidence>
<dbReference type="GO" id="GO:0005739">
    <property type="term" value="C:mitochondrion"/>
    <property type="evidence" value="ECO:0007669"/>
    <property type="project" value="TreeGrafter"/>
</dbReference>
<dbReference type="Proteomes" id="UP000244855">
    <property type="component" value="Unassembled WGS sequence"/>
</dbReference>
<evidence type="ECO:0000256" key="12">
    <source>
        <dbReference type="RuleBase" id="RU362007"/>
    </source>
</evidence>
<evidence type="ECO:0000256" key="2">
    <source>
        <dbReference type="ARBA" id="ARBA00005028"/>
    </source>
</evidence>
<evidence type="ECO:0000256" key="5">
    <source>
        <dbReference type="ARBA" id="ARBA00022741"/>
    </source>
</evidence>
<dbReference type="GO" id="GO:0001678">
    <property type="term" value="P:intracellular glucose homeostasis"/>
    <property type="evidence" value="ECO:0007669"/>
    <property type="project" value="InterPro"/>
</dbReference>
<dbReference type="Gene3D" id="1.10.287.1250">
    <property type="match status" value="1"/>
</dbReference>
<comment type="similarity">
    <text evidence="3 12">Belongs to the hexokinase family.</text>
</comment>
<evidence type="ECO:0000259" key="14">
    <source>
        <dbReference type="Pfam" id="PF03727"/>
    </source>
</evidence>
<dbReference type="InterPro" id="IPR022672">
    <property type="entry name" value="Hexokinase_N"/>
</dbReference>
<keyword evidence="7 12" id="KW-0067">ATP-binding</keyword>
<dbReference type="InterPro" id="IPR022673">
    <property type="entry name" value="Hexokinase_C"/>
</dbReference>
<comment type="pathway">
    <text evidence="2">Carbohydrate metabolism; hexose metabolism.</text>
</comment>
<comment type="catalytic activity">
    <reaction evidence="10">
        <text>D-fructose + ATP = D-fructose 6-phosphate + ADP + H(+)</text>
        <dbReference type="Rhea" id="RHEA:16125"/>
        <dbReference type="ChEBI" id="CHEBI:15378"/>
        <dbReference type="ChEBI" id="CHEBI:30616"/>
        <dbReference type="ChEBI" id="CHEBI:37721"/>
        <dbReference type="ChEBI" id="CHEBI:61527"/>
        <dbReference type="ChEBI" id="CHEBI:456216"/>
        <dbReference type="EC" id="2.7.1.1"/>
    </reaction>
    <physiologicalReaction direction="left-to-right" evidence="10">
        <dbReference type="Rhea" id="RHEA:16126"/>
    </physiologicalReaction>
</comment>